<comment type="similarity">
    <text evidence="1">Belongs to the importin alpha family.</text>
</comment>
<proteinExistence type="inferred from homology"/>
<name>A0A914QHP8_9BILA</name>
<dbReference type="Pfam" id="PF16186">
    <property type="entry name" value="Arm_3"/>
    <property type="match status" value="1"/>
</dbReference>
<evidence type="ECO:0000256" key="1">
    <source>
        <dbReference type="ARBA" id="ARBA00010394"/>
    </source>
</evidence>
<keyword evidence="4" id="KW-1185">Reference proteome</keyword>
<reference evidence="5" key="1">
    <citation type="submission" date="2022-11" db="UniProtKB">
        <authorList>
            <consortium name="WormBaseParasite"/>
        </authorList>
    </citation>
    <scope>IDENTIFICATION</scope>
</reference>
<dbReference type="Gene3D" id="1.25.10.10">
    <property type="entry name" value="Leucine-rich Repeat Variant"/>
    <property type="match status" value="1"/>
</dbReference>
<dbReference type="AlphaFoldDB" id="A0A914QHP8"/>
<keyword evidence="3" id="KW-0653">Protein transport</keyword>
<dbReference type="WBParaSite" id="PDA_v2.g31559.t1">
    <property type="protein sequence ID" value="PDA_v2.g31559.t1"/>
    <property type="gene ID" value="PDA_v2.g31559"/>
</dbReference>
<evidence type="ECO:0000313" key="5">
    <source>
        <dbReference type="WBParaSite" id="PDA_v2.g31559.t1"/>
    </source>
</evidence>
<evidence type="ECO:0000256" key="3">
    <source>
        <dbReference type="ARBA" id="ARBA00022927"/>
    </source>
</evidence>
<evidence type="ECO:0000256" key="2">
    <source>
        <dbReference type="ARBA" id="ARBA00022448"/>
    </source>
</evidence>
<sequence length="396" mass="45296">MASQFKNDIFDFGFVPILVEYLDSKNSTVCLQSAAILTYLCKESAKNIEIIAKSGAIKYFLKRLHSTIPELPSFSLTFLHSVISECPHLHKYYDNPEFVKNVEKLINSNPSNDIMTNAPALLVSMCKKENAPLRDDTVKQLLKTFFKFVQHKNDKIVQDSALGLRMLALLPEKPYPKIFDDEKVIRDLTQMLKHRQEKIQTTALLIISRTINGKNVQLLIKNDIFTQMPKFINKSDAKLVNLALQIIRKILLESKTQTSNFLDSNLFPMIIQKFSSPLNIQKEAAYLLSFFAINGNENHISIMIDKGIIEAYCNFLKKTESLEISESITIGYYSILLIAENRRCEIFDKLESCDGLVKIEKLGKHKNQNIKKLSTEILGFYHDKNDGQTCNKADTW</sequence>
<keyword evidence="2" id="KW-0813">Transport</keyword>
<protein>
    <submittedName>
        <fullName evidence="5">Uncharacterized protein</fullName>
    </submittedName>
</protein>
<dbReference type="InterPro" id="IPR032413">
    <property type="entry name" value="Arm_3"/>
</dbReference>
<dbReference type="Proteomes" id="UP000887578">
    <property type="component" value="Unplaced"/>
</dbReference>
<dbReference type="PANTHER" id="PTHR23316">
    <property type="entry name" value="IMPORTIN ALPHA"/>
    <property type="match status" value="1"/>
</dbReference>
<dbReference type="InterPro" id="IPR011989">
    <property type="entry name" value="ARM-like"/>
</dbReference>
<evidence type="ECO:0000313" key="4">
    <source>
        <dbReference type="Proteomes" id="UP000887578"/>
    </source>
</evidence>
<dbReference type="InterPro" id="IPR016024">
    <property type="entry name" value="ARM-type_fold"/>
</dbReference>
<accession>A0A914QHP8</accession>
<organism evidence="4 5">
    <name type="scientific">Panagrolaimus davidi</name>
    <dbReference type="NCBI Taxonomy" id="227884"/>
    <lineage>
        <taxon>Eukaryota</taxon>
        <taxon>Metazoa</taxon>
        <taxon>Ecdysozoa</taxon>
        <taxon>Nematoda</taxon>
        <taxon>Chromadorea</taxon>
        <taxon>Rhabditida</taxon>
        <taxon>Tylenchina</taxon>
        <taxon>Panagrolaimomorpha</taxon>
        <taxon>Panagrolaimoidea</taxon>
        <taxon>Panagrolaimidae</taxon>
        <taxon>Panagrolaimus</taxon>
    </lineage>
</organism>
<dbReference type="GO" id="GO:0015031">
    <property type="term" value="P:protein transport"/>
    <property type="evidence" value="ECO:0007669"/>
    <property type="project" value="UniProtKB-KW"/>
</dbReference>
<dbReference type="SUPFAM" id="SSF48371">
    <property type="entry name" value="ARM repeat"/>
    <property type="match status" value="1"/>
</dbReference>